<dbReference type="PROSITE" id="PS52029">
    <property type="entry name" value="LD_TPASE"/>
    <property type="match status" value="1"/>
</dbReference>
<dbReference type="Pfam" id="PF01471">
    <property type="entry name" value="PG_binding_1"/>
    <property type="match status" value="1"/>
</dbReference>
<evidence type="ECO:0000313" key="11">
    <source>
        <dbReference type="EMBL" id="MBK1840253.1"/>
    </source>
</evidence>
<evidence type="ECO:0000259" key="10">
    <source>
        <dbReference type="PROSITE" id="PS52029"/>
    </source>
</evidence>
<evidence type="ECO:0000313" key="12">
    <source>
        <dbReference type="Proteomes" id="UP000652760"/>
    </source>
</evidence>
<evidence type="ECO:0000256" key="6">
    <source>
        <dbReference type="ARBA" id="ARBA00023316"/>
    </source>
</evidence>
<keyword evidence="3" id="KW-0808">Transferase</keyword>
<dbReference type="InterPro" id="IPR036366">
    <property type="entry name" value="PGBDSf"/>
</dbReference>
<evidence type="ECO:0000256" key="8">
    <source>
        <dbReference type="SAM" id="MobiDB-lite"/>
    </source>
</evidence>
<dbReference type="Pfam" id="PF03734">
    <property type="entry name" value="YkuD"/>
    <property type="match status" value="1"/>
</dbReference>
<comment type="similarity">
    <text evidence="2">Belongs to the YkuD family.</text>
</comment>
<keyword evidence="5 7" id="KW-0573">Peptidoglycan synthesis</keyword>
<feature type="domain" description="L,D-TPase catalytic" evidence="10">
    <location>
        <begin position="254"/>
        <end position="424"/>
    </location>
</feature>
<dbReference type="PANTHER" id="PTHR41533">
    <property type="entry name" value="L,D-TRANSPEPTIDASE HI_1667-RELATED"/>
    <property type="match status" value="1"/>
</dbReference>
<feature type="active site" description="Nucleophile" evidence="7">
    <location>
        <position position="402"/>
    </location>
</feature>
<dbReference type="Gene3D" id="1.10.101.10">
    <property type="entry name" value="PGBD-like superfamily/PGBD"/>
    <property type="match status" value="1"/>
</dbReference>
<keyword evidence="6 7" id="KW-0961">Cell wall biogenesis/degradation</keyword>
<dbReference type="CDD" id="cd16913">
    <property type="entry name" value="YkuD_like"/>
    <property type="match status" value="1"/>
</dbReference>
<feature type="transmembrane region" description="Helical" evidence="9">
    <location>
        <begin position="54"/>
        <end position="75"/>
    </location>
</feature>
<organism evidence="11 12">
    <name type="scientific">Azospirillum endophyticum</name>
    <dbReference type="NCBI Taxonomy" id="2800326"/>
    <lineage>
        <taxon>Bacteria</taxon>
        <taxon>Pseudomonadati</taxon>
        <taxon>Pseudomonadota</taxon>
        <taxon>Alphaproteobacteria</taxon>
        <taxon>Rhodospirillales</taxon>
        <taxon>Azospirillaceae</taxon>
        <taxon>Azospirillum</taxon>
    </lineage>
</organism>
<dbReference type="EMBL" id="JAENHM010000060">
    <property type="protein sequence ID" value="MBK1840253.1"/>
    <property type="molecule type" value="Genomic_DNA"/>
</dbReference>
<sequence>MQGSNSVNSRSVVTKCRLRITKGLSKVAAFDPFRSRSGPVAMHDVRHPISRRSAALLMVGGLAGVVLSGPALGAAPKEAAHAAKPPLIAGWAAALEQRALEIQNAPKAQATRIGYGAVVKKGDGGMVESIAPAMDVPPADVQQAQAPTLPGLEPVEPAPPVVISVRSPLADRVGKLSRRLIELGFLPADKWTDSFNDDVETAVRAFQLAEGLQPDGKVGEVTRQAMDRTPAQTVALLRRAAAAMRAQQASIPDTSILVNLPGQSVTLIEHGRPTFTMRAVVGRPSRKTPLLQDKVTSVTINPTWTVPPTVLSEDKLPALRKKGTTGIKNAVVYLDGSEVASTQSVNWWSVDPGRVRIVQKPGDDNALGRFRFNLTNGEGIFLHGTNDPRLFSRDLRAASSGCVRLEDARMMAETLLSAAKVTPGAIGQQLDTGDTKTIRLPNAIPVRFVYWNASVDTAGVVRVHPDIYEDPPTLATPSGQSGSAAPAMSANPAAGANPVTPVSTPRPLSKPAPLPVPTAHAPTPLSSASAPAPAKPLPASTGM</sequence>
<accession>A0ABS1F9Z7</accession>
<dbReference type="InterPro" id="IPR052905">
    <property type="entry name" value="LD-transpeptidase_YkuD-like"/>
</dbReference>
<dbReference type="InterPro" id="IPR005490">
    <property type="entry name" value="LD_TPept_cat_dom"/>
</dbReference>
<dbReference type="Gene3D" id="2.40.440.10">
    <property type="entry name" value="L,D-transpeptidase catalytic domain-like"/>
    <property type="match status" value="1"/>
</dbReference>
<feature type="compositionally biased region" description="Low complexity" evidence="8">
    <location>
        <begin position="481"/>
        <end position="498"/>
    </location>
</feature>
<keyword evidence="9" id="KW-0472">Membrane</keyword>
<comment type="pathway">
    <text evidence="1 7">Cell wall biogenesis; peptidoglycan biosynthesis.</text>
</comment>
<keyword evidence="4 7" id="KW-0133">Cell shape</keyword>
<feature type="compositionally biased region" description="Low complexity" evidence="8">
    <location>
        <begin position="517"/>
        <end position="543"/>
    </location>
</feature>
<comment type="caution">
    <text evidence="11">The sequence shown here is derived from an EMBL/GenBank/DDBJ whole genome shotgun (WGS) entry which is preliminary data.</text>
</comment>
<dbReference type="SUPFAM" id="SSF141523">
    <property type="entry name" value="L,D-transpeptidase catalytic domain-like"/>
    <property type="match status" value="1"/>
</dbReference>
<gene>
    <name evidence="11" type="ORF">JHL17_22885</name>
</gene>
<evidence type="ECO:0000256" key="1">
    <source>
        <dbReference type="ARBA" id="ARBA00004752"/>
    </source>
</evidence>
<feature type="region of interest" description="Disordered" evidence="8">
    <location>
        <begin position="471"/>
        <end position="543"/>
    </location>
</feature>
<keyword evidence="9" id="KW-1133">Transmembrane helix</keyword>
<dbReference type="InterPro" id="IPR038063">
    <property type="entry name" value="Transpep_catalytic_dom"/>
</dbReference>
<protein>
    <submittedName>
        <fullName evidence="11">L,D-transpeptidase family protein</fullName>
    </submittedName>
</protein>
<proteinExistence type="inferred from homology"/>
<keyword evidence="12" id="KW-1185">Reference proteome</keyword>
<reference evidence="12" key="1">
    <citation type="submission" date="2021-01" db="EMBL/GenBank/DDBJ databases">
        <title>Genome public.</title>
        <authorList>
            <person name="Liu C."/>
            <person name="Sun Q."/>
        </authorList>
    </citation>
    <scope>NUCLEOTIDE SEQUENCE [LARGE SCALE GENOMIC DNA]</scope>
    <source>
        <strain evidence="12">YIM B02556</strain>
    </source>
</reference>
<dbReference type="SUPFAM" id="SSF47090">
    <property type="entry name" value="PGBD-like"/>
    <property type="match status" value="1"/>
</dbReference>
<name>A0ABS1F9Z7_9PROT</name>
<dbReference type="InterPro" id="IPR036365">
    <property type="entry name" value="PGBD-like_sf"/>
</dbReference>
<dbReference type="Proteomes" id="UP000652760">
    <property type="component" value="Unassembled WGS sequence"/>
</dbReference>
<evidence type="ECO:0000256" key="4">
    <source>
        <dbReference type="ARBA" id="ARBA00022960"/>
    </source>
</evidence>
<dbReference type="InterPro" id="IPR002477">
    <property type="entry name" value="Peptidoglycan-bd-like"/>
</dbReference>
<evidence type="ECO:0000256" key="3">
    <source>
        <dbReference type="ARBA" id="ARBA00022679"/>
    </source>
</evidence>
<dbReference type="PANTHER" id="PTHR41533:SF1">
    <property type="entry name" value="L,D-TRANSPEPTIDASE YCBB-RELATED"/>
    <property type="match status" value="1"/>
</dbReference>
<evidence type="ECO:0000256" key="9">
    <source>
        <dbReference type="SAM" id="Phobius"/>
    </source>
</evidence>
<evidence type="ECO:0000256" key="7">
    <source>
        <dbReference type="PROSITE-ProRule" id="PRU01373"/>
    </source>
</evidence>
<feature type="active site" description="Proton donor/acceptor" evidence="7">
    <location>
        <position position="383"/>
    </location>
</feature>
<keyword evidence="9" id="KW-0812">Transmembrane</keyword>
<evidence type="ECO:0000256" key="2">
    <source>
        <dbReference type="ARBA" id="ARBA00005992"/>
    </source>
</evidence>
<evidence type="ECO:0000256" key="5">
    <source>
        <dbReference type="ARBA" id="ARBA00022984"/>
    </source>
</evidence>